<dbReference type="AlphaFoldDB" id="A0A3S6QXD6"/>
<protein>
    <submittedName>
        <fullName evidence="5">Uncharacterized protein</fullName>
    </submittedName>
</protein>
<sequence>MSNQSVISPTSNFVVTTQERLFSSDLEVVLWLYQPMLGAKAVAVYNLLHSFAQAAIEKRQIKSLLEHLAIGLPNFIDARIQLEALGLLRTFQKQAAFDNSLTFLIQRPVQPEIFFKDDLLRSLLLETVGEPSYRRLHHYFFKPAPNSITIGNEISKTFLEVYQVNQAELTNAQLNNLATVDEPAAEPVIKGCSLDFDLLKSLLQNSFLDTNQVWQHQRFLATANVVYGLDEITLIKMLESAADVQTNQVDFKMFAQLLHQTTHSKSNQPSSTVIDSKTSAANNKTVIANSGDQALLAACQAYAPLEFLQTLKDEEGSFVTNSEQHLIENFVQLNYFSPDVVNVLIHYMIVDRGMTSLNRTFFEKVAADWKKKKISSAIQAIQQVRQVNRPLKTRTTTSRRYPTKKVVQKEQLPDWAQSNFKPAKQPNYSAEEQQKLQQKLHDLTHKKS</sequence>
<evidence type="ECO:0000313" key="6">
    <source>
        <dbReference type="Proteomes" id="UP000324497"/>
    </source>
</evidence>
<reference evidence="5 6" key="1">
    <citation type="submission" date="2016-11" db="EMBL/GenBank/DDBJ databases">
        <title>Interaction between Lactobacillus species and yeast in water kefir.</title>
        <authorList>
            <person name="Behr J."/>
            <person name="Xu D."/>
            <person name="Vogel R.F."/>
        </authorList>
    </citation>
    <scope>NUCLEOTIDE SEQUENCE [LARGE SCALE GENOMIC DNA]</scope>
    <source>
        <strain evidence="5 6">TMW 1.1827</strain>
    </source>
</reference>
<keyword evidence="6" id="KW-1185">Reference proteome</keyword>
<dbReference type="InterPro" id="IPR058660">
    <property type="entry name" value="WHD_DnaB"/>
</dbReference>
<organism evidence="5 6">
    <name type="scientific">Liquorilactobacillus nagelii</name>
    <dbReference type="NCBI Taxonomy" id="82688"/>
    <lineage>
        <taxon>Bacteria</taxon>
        <taxon>Bacillati</taxon>
        <taxon>Bacillota</taxon>
        <taxon>Bacilli</taxon>
        <taxon>Lactobacillales</taxon>
        <taxon>Lactobacillaceae</taxon>
        <taxon>Liquorilactobacillus</taxon>
    </lineage>
</organism>
<comment type="similarity">
    <text evidence="1">Belongs to the DnaB/DnaD family.</text>
</comment>
<dbReference type="InterPro" id="IPR006343">
    <property type="entry name" value="DnaB/C_C"/>
</dbReference>
<feature type="compositionally biased region" description="Polar residues" evidence="2">
    <location>
        <begin position="416"/>
        <end position="437"/>
    </location>
</feature>
<feature type="domain" description="DnaB/C C-terminal" evidence="3">
    <location>
        <begin position="309"/>
        <end position="383"/>
    </location>
</feature>
<proteinExistence type="inferred from homology"/>
<dbReference type="Pfam" id="PF25888">
    <property type="entry name" value="WHD_DnaB"/>
    <property type="match status" value="1"/>
</dbReference>
<feature type="region of interest" description="Disordered" evidence="2">
    <location>
        <begin position="389"/>
        <end position="448"/>
    </location>
</feature>
<dbReference type="EMBL" id="CP018180">
    <property type="protein sequence ID" value="AUJ32419.1"/>
    <property type="molecule type" value="Genomic_DNA"/>
</dbReference>
<feature type="compositionally biased region" description="Basic and acidic residues" evidence="2">
    <location>
        <begin position="439"/>
        <end position="448"/>
    </location>
</feature>
<evidence type="ECO:0000256" key="1">
    <source>
        <dbReference type="ARBA" id="ARBA00093462"/>
    </source>
</evidence>
<evidence type="ECO:0000256" key="2">
    <source>
        <dbReference type="SAM" id="MobiDB-lite"/>
    </source>
</evidence>
<evidence type="ECO:0000313" key="5">
    <source>
        <dbReference type="EMBL" id="AUJ32419.1"/>
    </source>
</evidence>
<name>A0A3S6QXD6_9LACO</name>
<evidence type="ECO:0000259" key="4">
    <source>
        <dbReference type="Pfam" id="PF25888"/>
    </source>
</evidence>
<dbReference type="KEGG" id="lng:BSQ50_07495"/>
<dbReference type="Pfam" id="PF07261">
    <property type="entry name" value="DnaB_2"/>
    <property type="match status" value="1"/>
</dbReference>
<gene>
    <name evidence="5" type="ORF">BSQ50_07495</name>
</gene>
<dbReference type="Proteomes" id="UP000324497">
    <property type="component" value="Chromosome"/>
</dbReference>
<dbReference type="RefSeq" id="WP_148126833.1">
    <property type="nucleotide sequence ID" value="NZ_CP018180.1"/>
</dbReference>
<evidence type="ECO:0000259" key="3">
    <source>
        <dbReference type="Pfam" id="PF07261"/>
    </source>
</evidence>
<feature type="domain" description="Replicative helicase loading/DNA remodeling protein DnaB N-terminal winged helix" evidence="4">
    <location>
        <begin position="8"/>
        <end position="244"/>
    </location>
</feature>
<accession>A0A3S6QXD6</accession>